<proteinExistence type="predicted"/>
<dbReference type="CDD" id="cd00082">
    <property type="entry name" value="HisKA"/>
    <property type="match status" value="1"/>
</dbReference>
<dbReference type="InterPro" id="IPR004358">
    <property type="entry name" value="Sig_transdc_His_kin-like_C"/>
</dbReference>
<dbReference type="PROSITE" id="PS50109">
    <property type="entry name" value="HIS_KIN"/>
    <property type="match status" value="1"/>
</dbReference>
<name>A0ABT7AQ49_9CYAN</name>
<dbReference type="SUPFAM" id="SSF55781">
    <property type="entry name" value="GAF domain-like"/>
    <property type="match status" value="1"/>
</dbReference>
<dbReference type="Pfam" id="PF01590">
    <property type="entry name" value="GAF"/>
    <property type="match status" value="1"/>
</dbReference>
<dbReference type="SMART" id="SM00065">
    <property type="entry name" value="GAF"/>
    <property type="match status" value="1"/>
</dbReference>
<dbReference type="PRINTS" id="PR00344">
    <property type="entry name" value="BCTRLSENSOR"/>
</dbReference>
<evidence type="ECO:0000256" key="6">
    <source>
        <dbReference type="SAM" id="MobiDB-lite"/>
    </source>
</evidence>
<evidence type="ECO:0000313" key="9">
    <source>
        <dbReference type="Proteomes" id="UP001235303"/>
    </source>
</evidence>
<evidence type="ECO:0000259" key="7">
    <source>
        <dbReference type="PROSITE" id="PS50109"/>
    </source>
</evidence>
<dbReference type="Gene3D" id="3.30.450.40">
    <property type="match status" value="1"/>
</dbReference>
<comment type="caution">
    <text evidence="8">The sequence shown here is derived from an EMBL/GenBank/DDBJ whole genome shotgun (WGS) entry which is preliminary data.</text>
</comment>
<evidence type="ECO:0000256" key="5">
    <source>
        <dbReference type="ARBA" id="ARBA00023012"/>
    </source>
</evidence>
<dbReference type="EMBL" id="JAQOSP010000041">
    <property type="protein sequence ID" value="MDJ1169034.1"/>
    <property type="molecule type" value="Genomic_DNA"/>
</dbReference>
<dbReference type="EC" id="2.7.13.3" evidence="2"/>
<sequence>MSIQPPNSHPSSLTSDKSSPNLDRVEQRTSQLEQALEFEAMLKRITDKVRDSLDETQIWQTAVRELTLVLGIKGCNASLYDLEKGTSTICSEYAATIPAIHGRVAKLAKFPELYQQLLRGQYFQFCSLLPNPERGRSAMLACPIFDNQGVLGDLWLVHSAEYEFSDLEIRLVQQVANQCGIAVRQARLFQSSQAQVKELEKLNNLKDDFLSTVSHELRTPVSNMKMAIRMLNISLERYLAPELNPPPETPNPQREALEKKVTHYLQILGAECEREINLINDLLDLQRLENQEAPNELDRINLGSFMEKILPSFRDRAHSRQQNLAVEIADEIPEFLSETFSLERVIAELLNNACKYTPPEESIRLKAWLQEPPEFLPTNPDRMAIARPKLWIEVKNTGIEISESELDRIFDKFYRIPSADPWKQGGTGLGLALVKKLSERLGGKIQVTSESKFVCFTVVLPIQVVV</sequence>
<dbReference type="PANTHER" id="PTHR43547:SF2">
    <property type="entry name" value="HYBRID SIGNAL TRANSDUCTION HISTIDINE KINASE C"/>
    <property type="match status" value="1"/>
</dbReference>
<comment type="catalytic activity">
    <reaction evidence="1">
        <text>ATP + protein L-histidine = ADP + protein N-phospho-L-histidine.</text>
        <dbReference type="EC" id="2.7.13.3"/>
    </reaction>
</comment>
<dbReference type="SMART" id="SM00388">
    <property type="entry name" value="HisKA"/>
    <property type="match status" value="1"/>
</dbReference>
<reference evidence="8 9" key="1">
    <citation type="submission" date="2023-01" db="EMBL/GenBank/DDBJ databases">
        <title>Novel diversity within Roseofilum (Cyanobacteria; Desertifilaceae) from marine benthic mats with descriptions of four novel species.</title>
        <authorList>
            <person name="Wang Y."/>
            <person name="Berthold D.E."/>
            <person name="Hu J."/>
            <person name="Lefler F.W."/>
            <person name="Laughinghouse H.D. IV."/>
        </authorList>
    </citation>
    <scope>NUCLEOTIDE SEQUENCE [LARGE SCALE GENOMIC DNA]</scope>
    <source>
        <strain evidence="8 9">BLCC-M154</strain>
    </source>
</reference>
<keyword evidence="4 8" id="KW-0808">Transferase</keyword>
<dbReference type="InterPro" id="IPR029016">
    <property type="entry name" value="GAF-like_dom_sf"/>
</dbReference>
<dbReference type="Gene3D" id="1.10.287.130">
    <property type="match status" value="1"/>
</dbReference>
<dbReference type="InterPro" id="IPR036890">
    <property type="entry name" value="HATPase_C_sf"/>
</dbReference>
<dbReference type="SMART" id="SM00387">
    <property type="entry name" value="HATPase_c"/>
    <property type="match status" value="1"/>
</dbReference>
<dbReference type="Proteomes" id="UP001235303">
    <property type="component" value="Unassembled WGS sequence"/>
</dbReference>
<dbReference type="PANTHER" id="PTHR43547">
    <property type="entry name" value="TWO-COMPONENT HISTIDINE KINASE"/>
    <property type="match status" value="1"/>
</dbReference>
<evidence type="ECO:0000313" key="8">
    <source>
        <dbReference type="EMBL" id="MDJ1169034.1"/>
    </source>
</evidence>
<keyword evidence="4 8" id="KW-0418">Kinase</keyword>
<dbReference type="InterPro" id="IPR036097">
    <property type="entry name" value="HisK_dim/P_sf"/>
</dbReference>
<dbReference type="RefSeq" id="WP_283752796.1">
    <property type="nucleotide sequence ID" value="NZ_JAQOSP010000041.1"/>
</dbReference>
<dbReference type="InterPro" id="IPR005467">
    <property type="entry name" value="His_kinase_dom"/>
</dbReference>
<keyword evidence="5" id="KW-0902">Two-component regulatory system</keyword>
<dbReference type="InterPro" id="IPR003661">
    <property type="entry name" value="HisK_dim/P_dom"/>
</dbReference>
<feature type="region of interest" description="Disordered" evidence="6">
    <location>
        <begin position="1"/>
        <end position="26"/>
    </location>
</feature>
<feature type="compositionally biased region" description="Polar residues" evidence="6">
    <location>
        <begin position="1"/>
        <end position="21"/>
    </location>
</feature>
<evidence type="ECO:0000256" key="1">
    <source>
        <dbReference type="ARBA" id="ARBA00000085"/>
    </source>
</evidence>
<organism evidence="8 9">
    <name type="scientific">Roseofilum acuticapitatum BLCC-M154</name>
    <dbReference type="NCBI Taxonomy" id="3022444"/>
    <lineage>
        <taxon>Bacteria</taxon>
        <taxon>Bacillati</taxon>
        <taxon>Cyanobacteriota</taxon>
        <taxon>Cyanophyceae</taxon>
        <taxon>Desertifilales</taxon>
        <taxon>Desertifilaceae</taxon>
        <taxon>Roseofilum</taxon>
        <taxon>Roseofilum acuticapitatum</taxon>
    </lineage>
</organism>
<feature type="domain" description="Histidine kinase" evidence="7">
    <location>
        <begin position="212"/>
        <end position="464"/>
    </location>
</feature>
<accession>A0ABT7AQ49</accession>
<dbReference type="InterPro" id="IPR003594">
    <property type="entry name" value="HATPase_dom"/>
</dbReference>
<evidence type="ECO:0000256" key="3">
    <source>
        <dbReference type="ARBA" id="ARBA00022553"/>
    </source>
</evidence>
<keyword evidence="3" id="KW-0597">Phosphoprotein</keyword>
<dbReference type="InterPro" id="IPR003018">
    <property type="entry name" value="GAF"/>
</dbReference>
<dbReference type="SUPFAM" id="SSF55874">
    <property type="entry name" value="ATPase domain of HSP90 chaperone/DNA topoisomerase II/histidine kinase"/>
    <property type="match status" value="1"/>
</dbReference>
<keyword evidence="9" id="KW-1185">Reference proteome</keyword>
<dbReference type="Pfam" id="PF02518">
    <property type="entry name" value="HATPase_c"/>
    <property type="match status" value="1"/>
</dbReference>
<dbReference type="SUPFAM" id="SSF47384">
    <property type="entry name" value="Homodimeric domain of signal transducing histidine kinase"/>
    <property type="match status" value="1"/>
</dbReference>
<dbReference type="Gene3D" id="3.30.565.10">
    <property type="entry name" value="Histidine kinase-like ATPase, C-terminal domain"/>
    <property type="match status" value="1"/>
</dbReference>
<dbReference type="Pfam" id="PF00512">
    <property type="entry name" value="HisKA"/>
    <property type="match status" value="1"/>
</dbReference>
<protein>
    <recommendedName>
        <fullName evidence="2">histidine kinase</fullName>
        <ecNumber evidence="2">2.7.13.3</ecNumber>
    </recommendedName>
</protein>
<evidence type="ECO:0000256" key="2">
    <source>
        <dbReference type="ARBA" id="ARBA00012438"/>
    </source>
</evidence>
<gene>
    <name evidence="8" type="ORF">PMG71_06310</name>
</gene>
<evidence type="ECO:0000256" key="4">
    <source>
        <dbReference type="ARBA" id="ARBA00022777"/>
    </source>
</evidence>
<dbReference type="GO" id="GO:0016301">
    <property type="term" value="F:kinase activity"/>
    <property type="evidence" value="ECO:0007669"/>
    <property type="project" value="UniProtKB-KW"/>
</dbReference>